<feature type="region of interest" description="Disordered" evidence="9">
    <location>
        <begin position="161"/>
        <end position="197"/>
    </location>
</feature>
<gene>
    <name evidence="11" type="ORF">KP509_36G065600</name>
</gene>
<dbReference type="PANTHER" id="PTHR45801:SF117">
    <property type="entry name" value="OS07G0417400 PROTEIN"/>
    <property type="match status" value="1"/>
</dbReference>
<feature type="compositionally biased region" description="Polar residues" evidence="9">
    <location>
        <begin position="255"/>
        <end position="270"/>
    </location>
</feature>
<evidence type="ECO:0000256" key="6">
    <source>
        <dbReference type="ARBA" id="ARBA00023163"/>
    </source>
</evidence>
<protein>
    <recommendedName>
        <fullName evidence="10">C2H2-type domain-containing protein</fullName>
    </recommendedName>
</protein>
<keyword evidence="12" id="KW-1185">Reference proteome</keyword>
<keyword evidence="3 8" id="KW-0863">Zinc-finger</keyword>
<feature type="domain" description="C2H2-type" evidence="10">
    <location>
        <begin position="131"/>
        <end position="158"/>
    </location>
</feature>
<organism evidence="11 12">
    <name type="scientific">Ceratopteris richardii</name>
    <name type="common">Triangle waterfern</name>
    <dbReference type="NCBI Taxonomy" id="49495"/>
    <lineage>
        <taxon>Eukaryota</taxon>
        <taxon>Viridiplantae</taxon>
        <taxon>Streptophyta</taxon>
        <taxon>Embryophyta</taxon>
        <taxon>Tracheophyta</taxon>
        <taxon>Polypodiopsida</taxon>
        <taxon>Polypodiidae</taxon>
        <taxon>Polypodiales</taxon>
        <taxon>Pteridineae</taxon>
        <taxon>Pteridaceae</taxon>
        <taxon>Parkerioideae</taxon>
        <taxon>Ceratopteris</taxon>
    </lineage>
</organism>
<dbReference type="Proteomes" id="UP000825935">
    <property type="component" value="Chromosome 36"/>
</dbReference>
<dbReference type="InterPro" id="IPR036236">
    <property type="entry name" value="Znf_C2H2_sf"/>
</dbReference>
<feature type="region of interest" description="Disordered" evidence="9">
    <location>
        <begin position="240"/>
        <end position="270"/>
    </location>
</feature>
<feature type="compositionally biased region" description="Low complexity" evidence="9">
    <location>
        <begin position="240"/>
        <end position="249"/>
    </location>
</feature>
<keyword evidence="2" id="KW-0479">Metal-binding</keyword>
<sequence>MSKRGRSGSPRRAGSPSEDPRLPFSEDRSYQWPVHFRQGSPHRGSMAMDLMAPVAWTRNTEVAAAGQRDHRTLNIIEGTRFADAALESNNASTLHQGKTISATSTMCSEGAAKIELNYASSPVPCWATRSYGCIFCGREFNSAQALGGHMNIHRRDRARLRSSVDSPPHRMPGTISPCQETDASDSPFSSTSNAGDWAPREVNQHYFPFSATAMSNYRQHINLTPEGAAAVGNLIHTQSTTSNYTSNQQGVRKGPSSSIPSQDQKLSHPLTQSRISTSLLEEHSAIRTVPEKKCLSSGMSENEALIMEQFPVHISSDRESWPRNTLFRTSAAKKPTTPLYEVDRASKQVDKGFAQRVTHGHEDKLPRRSEYLWYDLQAETKEAPTLAPSMSKASTEMRECDLELRLGVNAGSPTSSHS</sequence>
<comment type="subcellular location">
    <subcellularLocation>
        <location evidence="1">Nucleus</location>
    </subcellularLocation>
</comment>
<dbReference type="PROSITE" id="PS00028">
    <property type="entry name" value="ZINC_FINGER_C2H2_1"/>
    <property type="match status" value="1"/>
</dbReference>
<dbReference type="AlphaFoldDB" id="A0A8T2QDS7"/>
<keyword evidence="5" id="KW-0805">Transcription regulation</keyword>
<evidence type="ECO:0000256" key="3">
    <source>
        <dbReference type="ARBA" id="ARBA00022771"/>
    </source>
</evidence>
<evidence type="ECO:0000256" key="2">
    <source>
        <dbReference type="ARBA" id="ARBA00022723"/>
    </source>
</evidence>
<keyword evidence="4" id="KW-0862">Zinc</keyword>
<feature type="compositionally biased region" description="Low complexity" evidence="9">
    <location>
        <begin position="7"/>
        <end position="17"/>
    </location>
</feature>
<proteinExistence type="predicted"/>
<name>A0A8T2QDS7_CERRI</name>
<dbReference type="PANTHER" id="PTHR45801">
    <property type="entry name" value="OS07G0101800 PROTEIN"/>
    <property type="match status" value="1"/>
</dbReference>
<dbReference type="InterPro" id="IPR052426">
    <property type="entry name" value="Plant_dev_regulator"/>
</dbReference>
<feature type="region of interest" description="Disordered" evidence="9">
    <location>
        <begin position="1"/>
        <end position="26"/>
    </location>
</feature>
<dbReference type="PROSITE" id="PS50157">
    <property type="entry name" value="ZINC_FINGER_C2H2_2"/>
    <property type="match status" value="1"/>
</dbReference>
<evidence type="ECO:0000313" key="12">
    <source>
        <dbReference type="Proteomes" id="UP000825935"/>
    </source>
</evidence>
<keyword evidence="6" id="KW-0804">Transcription</keyword>
<dbReference type="GO" id="GO:0005634">
    <property type="term" value="C:nucleus"/>
    <property type="evidence" value="ECO:0007669"/>
    <property type="project" value="UniProtKB-SubCell"/>
</dbReference>
<reference evidence="11" key="1">
    <citation type="submission" date="2021-08" db="EMBL/GenBank/DDBJ databases">
        <title>WGS assembly of Ceratopteris richardii.</title>
        <authorList>
            <person name="Marchant D.B."/>
            <person name="Chen G."/>
            <person name="Jenkins J."/>
            <person name="Shu S."/>
            <person name="Leebens-Mack J."/>
            <person name="Grimwood J."/>
            <person name="Schmutz J."/>
            <person name="Soltis P."/>
            <person name="Soltis D."/>
            <person name="Chen Z.-H."/>
        </authorList>
    </citation>
    <scope>NUCLEOTIDE SEQUENCE</scope>
    <source>
        <strain evidence="11">Whitten #5841</strain>
        <tissue evidence="11">Leaf</tissue>
    </source>
</reference>
<feature type="compositionally biased region" description="Polar residues" evidence="9">
    <location>
        <begin position="176"/>
        <end position="194"/>
    </location>
</feature>
<evidence type="ECO:0000256" key="5">
    <source>
        <dbReference type="ARBA" id="ARBA00023015"/>
    </source>
</evidence>
<evidence type="ECO:0000256" key="4">
    <source>
        <dbReference type="ARBA" id="ARBA00022833"/>
    </source>
</evidence>
<evidence type="ECO:0000256" key="9">
    <source>
        <dbReference type="SAM" id="MobiDB-lite"/>
    </source>
</evidence>
<dbReference type="SUPFAM" id="SSF57667">
    <property type="entry name" value="beta-beta-alpha zinc fingers"/>
    <property type="match status" value="1"/>
</dbReference>
<evidence type="ECO:0000256" key="7">
    <source>
        <dbReference type="ARBA" id="ARBA00023242"/>
    </source>
</evidence>
<comment type="caution">
    <text evidence="11">The sequence shown here is derived from an EMBL/GenBank/DDBJ whole genome shotgun (WGS) entry which is preliminary data.</text>
</comment>
<dbReference type="InterPro" id="IPR013087">
    <property type="entry name" value="Znf_C2H2_type"/>
</dbReference>
<evidence type="ECO:0000259" key="10">
    <source>
        <dbReference type="PROSITE" id="PS50157"/>
    </source>
</evidence>
<evidence type="ECO:0000256" key="1">
    <source>
        <dbReference type="ARBA" id="ARBA00004123"/>
    </source>
</evidence>
<dbReference type="Gene3D" id="3.30.160.60">
    <property type="entry name" value="Classic Zinc Finger"/>
    <property type="match status" value="1"/>
</dbReference>
<keyword evidence="7" id="KW-0539">Nucleus</keyword>
<accession>A0A8T2QDS7</accession>
<dbReference type="GO" id="GO:0008270">
    <property type="term" value="F:zinc ion binding"/>
    <property type="evidence" value="ECO:0007669"/>
    <property type="project" value="UniProtKB-KW"/>
</dbReference>
<dbReference type="EMBL" id="CM035441">
    <property type="protein sequence ID" value="KAH7281834.1"/>
    <property type="molecule type" value="Genomic_DNA"/>
</dbReference>
<evidence type="ECO:0000313" key="11">
    <source>
        <dbReference type="EMBL" id="KAH7281834.1"/>
    </source>
</evidence>
<evidence type="ECO:0000256" key="8">
    <source>
        <dbReference type="PROSITE-ProRule" id="PRU00042"/>
    </source>
</evidence>